<dbReference type="EMBL" id="CP021417">
    <property type="protein sequence ID" value="ARU46833.1"/>
    <property type="molecule type" value="Genomic_DNA"/>
</dbReference>
<proteinExistence type="predicted"/>
<dbReference type="Proteomes" id="UP000195652">
    <property type="component" value="Chromosome"/>
</dbReference>
<evidence type="ECO:0000313" key="3">
    <source>
        <dbReference type="Proteomes" id="UP000195652"/>
    </source>
</evidence>
<dbReference type="KEGG" id="csil:CBE74_10665"/>
<dbReference type="Pfam" id="PF21959">
    <property type="entry name" value="DUF6923"/>
    <property type="match status" value="1"/>
</dbReference>
<reference evidence="2 3" key="3">
    <citation type="journal article" date="2020" name="Int. J. Syst. Evol. Microbiol.">
        <title>Corynebacterium silvaticum sp. nov., a unique group of NTTB corynebacteria in wild boar and roe deer.</title>
        <authorList>
            <person name="Dangel A."/>
            <person name="Berger A."/>
            <person name="Rau J."/>
            <person name="Eisenberg T."/>
            <person name="Kampfer P."/>
            <person name="Margos G."/>
            <person name="Contzen M."/>
            <person name="Busse H.J."/>
            <person name="Konrad R."/>
            <person name="Peters M."/>
            <person name="Sting R."/>
            <person name="Sing A."/>
        </authorList>
    </citation>
    <scope>NUCLEOTIDE SEQUENCE [LARGE SCALE GENOMIC DNA]</scope>
    <source>
        <strain evidence="2 3">PO100/5</strain>
    </source>
</reference>
<gene>
    <name evidence="2" type="ORF">CBE74_10665</name>
</gene>
<name>A0A7U5HN77_9CORY</name>
<keyword evidence="3" id="KW-1185">Reference proteome</keyword>
<organism evidence="2 3">
    <name type="scientific">Corynebacterium silvaticum</name>
    <dbReference type="NCBI Taxonomy" id="2320431"/>
    <lineage>
        <taxon>Bacteria</taxon>
        <taxon>Bacillati</taxon>
        <taxon>Actinomycetota</taxon>
        <taxon>Actinomycetes</taxon>
        <taxon>Mycobacteriales</taxon>
        <taxon>Corynebacteriaceae</taxon>
        <taxon>Corynebacterium</taxon>
    </lineage>
</organism>
<dbReference type="AlphaFoldDB" id="A0A7U5HN77"/>
<reference evidence="2 3" key="2">
    <citation type="journal article" date="2020" name="Antonie Van Leeuwenhoek">
        <title>Phylogenomic characterisation of a novel corynebacterial species pathogenic to animals.</title>
        <authorList>
            <person name="Moller J."/>
            <person name="Musella L."/>
            <person name="Melnikov V."/>
            <person name="Geissdorfer W."/>
            <person name="Burkovski A."/>
            <person name="Sangal V."/>
        </authorList>
    </citation>
    <scope>NUCLEOTIDE SEQUENCE [LARGE SCALE GENOMIC DNA]</scope>
    <source>
        <strain evidence="2 3">PO100/5</strain>
    </source>
</reference>
<reference evidence="2 3" key="1">
    <citation type="journal article" date="2014" name="BMC Vet. Res.">
        <title>First report of Corynebacterium pseudotuberculosis from caseous lymphadenitis lesions in Black Alentejano pig (Sus scrofa domesticus).</title>
        <authorList>
            <person name="Oliveira M."/>
            <person name="Barroco C."/>
            <person name="Mottola C."/>
            <person name="Santos R."/>
            <person name="Lemsaddek A."/>
            <person name="Tavares L."/>
            <person name="Semedo-Lemsaddek T."/>
        </authorList>
    </citation>
    <scope>NUCLEOTIDE SEQUENCE [LARGE SCALE GENOMIC DNA]</scope>
    <source>
        <strain evidence="2 3">PO100/5</strain>
    </source>
</reference>
<evidence type="ECO:0000259" key="1">
    <source>
        <dbReference type="Pfam" id="PF21959"/>
    </source>
</evidence>
<dbReference type="InterPro" id="IPR054215">
    <property type="entry name" value="DUF6923"/>
</dbReference>
<feature type="domain" description="DUF6923" evidence="1">
    <location>
        <begin position="10"/>
        <end position="156"/>
    </location>
</feature>
<protein>
    <recommendedName>
        <fullName evidence="1">DUF6923 domain-containing protein</fullName>
    </recommendedName>
</protein>
<sequence>MTLEDPCFPAGHLLQIDPLTGAVHNLGKITAPNSPAYGISGGYNRPWPNDLWGGVNVGFFDRNNEYWVTNGSLSGSGHLYKVDIAKRVATSTGNTATTCGKDEQNYCARSEDYAILSSALSQGNYAWGIKNGWAASGRVVLERIDMSTGFIKTWDITGYIRQLLVSRFLRGINGVKRGPMEMET</sequence>
<accession>A0A7U5HN77</accession>
<evidence type="ECO:0000313" key="2">
    <source>
        <dbReference type="EMBL" id="ARU46833.1"/>
    </source>
</evidence>
<reference evidence="2 3" key="4">
    <citation type="journal article" date="2020" name="PLoS ONE">
        <title>Taxonomic classification of strain PO100/5 shows a broader geographic distribution and genetic markers of the recently described Corynebacterium silvaticum.</title>
        <authorList>
            <person name="Viana M.V.C."/>
            <person name="Profeta R."/>
            <person name="da Silva A.L."/>
            <person name="Hurtado R."/>
            <person name="Cerqueira J.C."/>
            <person name="Ribeiro B.F.S."/>
            <person name="Almeida M.O."/>
            <person name="Morais-Rodrigues F."/>
            <person name="Soares S.C."/>
            <person name="Oliveira M."/>
            <person name="Tavares L."/>
            <person name="Figueiredo H."/>
            <person name="Wattam A.R."/>
            <person name="Barh D."/>
            <person name="Ghosh P."/>
            <person name="Silva A."/>
            <person name="Azevedo V."/>
        </authorList>
    </citation>
    <scope>NUCLEOTIDE SEQUENCE [LARGE SCALE GENOMIC DNA]</scope>
    <source>
        <strain evidence="2 3">PO100/5</strain>
    </source>
</reference>